<dbReference type="Proteomes" id="UP000760545">
    <property type="component" value="Unassembled WGS sequence"/>
</dbReference>
<evidence type="ECO:0000313" key="2">
    <source>
        <dbReference type="Proteomes" id="UP000760545"/>
    </source>
</evidence>
<reference evidence="1 2" key="1">
    <citation type="submission" date="2020-03" db="EMBL/GenBank/DDBJ databases">
        <title>Tamlana sp. nov, isolated from XXX.</title>
        <authorList>
            <person name="Cao W.R."/>
        </authorList>
    </citation>
    <scope>NUCLEOTIDE SEQUENCE [LARGE SCALE GENOMIC DNA]</scope>
    <source>
        <strain evidence="1 2">HST1-43</strain>
    </source>
</reference>
<sequence>METDYKTFYSSYLKEYHEVRAIYLKHLLSNIDSINSTIQKNELRTKDVNISLTKNTKFILQADLRQNYFHSIETFFELFFAFLPKNGKVPDNTEILRILVKSNWRQNYKKIEYIANGKLKLSLLDEIIDFLNFEVSTGQYLIYLGTSSKDKFNEKYQKSVRDSIESIKKLIKTLAIDFSKRDEYNAYKHTMRVFPTFESIHILNSKKLKEELSFDISNSASYQIYNDKEKETIVKTKLFAPERDFKMTEICSRLIFNMFELRSIVFGDRRQKTPNEKIAIVMFNKENIEDSIKHNVKIQDLNFNSKLIKGSSLC</sequence>
<dbReference type="RefSeq" id="WP_167917637.1">
    <property type="nucleotide sequence ID" value="NZ_JAAVJS010000009.1"/>
</dbReference>
<protein>
    <submittedName>
        <fullName evidence="1">Uncharacterized protein</fullName>
    </submittedName>
</protein>
<evidence type="ECO:0000313" key="1">
    <source>
        <dbReference type="EMBL" id="NJX15392.1"/>
    </source>
</evidence>
<keyword evidence="2" id="KW-1185">Reference proteome</keyword>
<name>A0ABX1DAL1_9FLAO</name>
<accession>A0ABX1DAL1</accession>
<organism evidence="1 2">
    <name type="scientific">Tamlana crocina</name>
    <dbReference type="NCBI Taxonomy" id="393006"/>
    <lineage>
        <taxon>Bacteria</taxon>
        <taxon>Pseudomonadati</taxon>
        <taxon>Bacteroidota</taxon>
        <taxon>Flavobacteriia</taxon>
        <taxon>Flavobacteriales</taxon>
        <taxon>Flavobacteriaceae</taxon>
        <taxon>Tamlana</taxon>
    </lineage>
</organism>
<dbReference type="EMBL" id="JAAVJS010000009">
    <property type="protein sequence ID" value="NJX15392.1"/>
    <property type="molecule type" value="Genomic_DNA"/>
</dbReference>
<gene>
    <name evidence="1" type="ORF">HC176_07805</name>
</gene>
<proteinExistence type="predicted"/>
<comment type="caution">
    <text evidence="1">The sequence shown here is derived from an EMBL/GenBank/DDBJ whole genome shotgun (WGS) entry which is preliminary data.</text>
</comment>